<dbReference type="Gene3D" id="3.30.465.10">
    <property type="match status" value="1"/>
</dbReference>
<keyword evidence="3" id="KW-0285">Flavoprotein</keyword>
<dbReference type="Pfam" id="PF01565">
    <property type="entry name" value="FAD_binding_4"/>
    <property type="match status" value="1"/>
</dbReference>
<dbReference type="PROSITE" id="PS51387">
    <property type="entry name" value="FAD_PCMH"/>
    <property type="match status" value="1"/>
</dbReference>
<evidence type="ECO:0000256" key="4">
    <source>
        <dbReference type="ARBA" id="ARBA00022827"/>
    </source>
</evidence>
<evidence type="ECO:0000256" key="1">
    <source>
        <dbReference type="ARBA" id="ARBA00001974"/>
    </source>
</evidence>
<feature type="domain" description="FAD-binding PCMH-type" evidence="6">
    <location>
        <begin position="35"/>
        <end position="207"/>
    </location>
</feature>
<reference evidence="7 8" key="1">
    <citation type="journal article" date="2018" name="IMA Fungus">
        <title>IMA Genome-F 9: Draft genome sequence of Annulohypoxylon stygium, Aspergillus mulundensis, Berkeleyomyces basicola (syn. Thielaviopsis basicola), Ceratocystis smalleyi, two Cercospora beticola strains, Coleophoma cylindrospora, Fusarium fracticaudum, Phialophora cf. hyalina, and Morchella septimelata.</title>
        <authorList>
            <person name="Wingfield B.D."/>
            <person name="Bills G.F."/>
            <person name="Dong Y."/>
            <person name="Huang W."/>
            <person name="Nel W.J."/>
            <person name="Swalarsk-Parry B.S."/>
            <person name="Vaghefi N."/>
            <person name="Wilken P.M."/>
            <person name="An Z."/>
            <person name="de Beer Z.W."/>
            <person name="De Vos L."/>
            <person name="Chen L."/>
            <person name="Duong T.A."/>
            <person name="Gao Y."/>
            <person name="Hammerbacher A."/>
            <person name="Kikkert J.R."/>
            <person name="Li Y."/>
            <person name="Li H."/>
            <person name="Li K."/>
            <person name="Li Q."/>
            <person name="Liu X."/>
            <person name="Ma X."/>
            <person name="Naidoo K."/>
            <person name="Pethybridge S.J."/>
            <person name="Sun J."/>
            <person name="Steenkamp E.T."/>
            <person name="van der Nest M.A."/>
            <person name="van Wyk S."/>
            <person name="Wingfield M.J."/>
            <person name="Xiong C."/>
            <person name="Yue Q."/>
            <person name="Zhang X."/>
        </authorList>
    </citation>
    <scope>NUCLEOTIDE SEQUENCE [LARGE SCALE GENOMIC DNA]</scope>
    <source>
        <strain evidence="7 8">DSM 5745</strain>
    </source>
</reference>
<comment type="caution">
    <text evidence="7">The sequence shown here is derived from an EMBL/GenBank/DDBJ whole genome shotgun (WGS) entry which is preliminary data.</text>
</comment>
<protein>
    <submittedName>
        <fullName evidence="7">FAD binding protein</fullName>
    </submittedName>
</protein>
<dbReference type="PANTHER" id="PTHR42973:SF39">
    <property type="entry name" value="FAD-BINDING PCMH-TYPE DOMAIN-CONTAINING PROTEIN"/>
    <property type="match status" value="1"/>
</dbReference>
<keyword evidence="8" id="KW-1185">Reference proteome</keyword>
<evidence type="ECO:0000256" key="2">
    <source>
        <dbReference type="ARBA" id="ARBA00005466"/>
    </source>
</evidence>
<dbReference type="OrthoDB" id="415825at2759"/>
<name>A0A3D8Q9N8_9EURO</name>
<dbReference type="GeneID" id="38121616"/>
<dbReference type="InterPro" id="IPR016169">
    <property type="entry name" value="FAD-bd_PCMH_sub2"/>
</dbReference>
<dbReference type="InterPro" id="IPR016166">
    <property type="entry name" value="FAD-bd_PCMH"/>
</dbReference>
<evidence type="ECO:0000256" key="5">
    <source>
        <dbReference type="ARBA" id="ARBA00023002"/>
    </source>
</evidence>
<dbReference type="Pfam" id="PF08031">
    <property type="entry name" value="BBE"/>
    <property type="match status" value="1"/>
</dbReference>
<dbReference type="RefSeq" id="XP_026598181.1">
    <property type="nucleotide sequence ID" value="XM_026753262.1"/>
</dbReference>
<dbReference type="STRING" id="1810919.A0A3D8Q9N8"/>
<accession>A0A3D8Q9N8</accession>
<sequence>MISAQQLKSQLGISGAVLGPGDDGYEESLRGWSDLIYRRAAVVVCPRNGEDIASTVNYARQHSIDIAVRGGAHSTSATSSTEGGILLDLGREMTRVIVEPDAQIVTVQGGATWRHVAQEVGKYPLAVNLGTVGQVGVGGLSLQGGYGYYTPQHGVVLDTILAAKVVTGAGEMLTASPEQNPDLFWAIRGAAMNVGAVYEIAFQAYPQPGLIWYGMRTYAADEVLNVVEGLNAALFHPRAKAAAQCLLHFNPEDLKTPVVSTVLLFDGSEEEAHQHFAPLLKIKPMKDDMAMRPFSETCTILDPLVPPGGRKMEIGFQTALPPRPTFVKEVLDAVAAKLTEEPDLVHSSVEIDYFDPTQICKVPVSAAAFATRVRLLHATTMLQWSDASKDEEFINFGHLVRKMAEDELLSQGHKQTLTTSNFIDYTHENKLSPSEMFGENADRLLQVKAKYDPDNLFNKQNPIV</sequence>
<keyword evidence="4" id="KW-0274">FAD</keyword>
<dbReference type="InterPro" id="IPR012951">
    <property type="entry name" value="BBE"/>
</dbReference>
<dbReference type="GO" id="GO:0071949">
    <property type="term" value="F:FAD binding"/>
    <property type="evidence" value="ECO:0007669"/>
    <property type="project" value="InterPro"/>
</dbReference>
<dbReference type="InterPro" id="IPR036318">
    <property type="entry name" value="FAD-bd_PCMH-like_sf"/>
</dbReference>
<dbReference type="InterPro" id="IPR050416">
    <property type="entry name" value="FAD-linked_Oxidoreductase"/>
</dbReference>
<gene>
    <name evidence="7" type="ORF">DSM5745_11246</name>
</gene>
<dbReference type="Proteomes" id="UP000256690">
    <property type="component" value="Unassembled WGS sequence"/>
</dbReference>
<evidence type="ECO:0000256" key="3">
    <source>
        <dbReference type="ARBA" id="ARBA00022630"/>
    </source>
</evidence>
<evidence type="ECO:0000313" key="7">
    <source>
        <dbReference type="EMBL" id="RDW58555.1"/>
    </source>
</evidence>
<dbReference type="AlphaFoldDB" id="A0A3D8Q9N8"/>
<dbReference type="InterPro" id="IPR006094">
    <property type="entry name" value="Oxid_FAD_bind_N"/>
</dbReference>
<proteinExistence type="inferred from homology"/>
<dbReference type="InterPro" id="IPR016167">
    <property type="entry name" value="FAD-bd_PCMH_sub1"/>
</dbReference>
<dbReference type="Gene3D" id="3.30.43.10">
    <property type="entry name" value="Uridine Diphospho-n-acetylenolpyruvylglucosamine Reductase, domain 2"/>
    <property type="match status" value="1"/>
</dbReference>
<evidence type="ECO:0000313" key="8">
    <source>
        <dbReference type="Proteomes" id="UP000256690"/>
    </source>
</evidence>
<dbReference type="PANTHER" id="PTHR42973">
    <property type="entry name" value="BINDING OXIDOREDUCTASE, PUTATIVE (AFU_ORTHOLOGUE AFUA_1G17690)-RELATED"/>
    <property type="match status" value="1"/>
</dbReference>
<keyword evidence="5" id="KW-0560">Oxidoreductase</keyword>
<comment type="similarity">
    <text evidence="2">Belongs to the oxygen-dependent FAD-linked oxidoreductase family.</text>
</comment>
<comment type="cofactor">
    <cofactor evidence="1">
        <name>FAD</name>
        <dbReference type="ChEBI" id="CHEBI:57692"/>
    </cofactor>
</comment>
<evidence type="ECO:0000259" key="6">
    <source>
        <dbReference type="PROSITE" id="PS51387"/>
    </source>
</evidence>
<dbReference type="Gene3D" id="3.40.462.20">
    <property type="match status" value="1"/>
</dbReference>
<dbReference type="GO" id="GO:0016491">
    <property type="term" value="F:oxidoreductase activity"/>
    <property type="evidence" value="ECO:0007669"/>
    <property type="project" value="UniProtKB-KW"/>
</dbReference>
<organism evidence="7 8">
    <name type="scientific">Aspergillus mulundensis</name>
    <dbReference type="NCBI Taxonomy" id="1810919"/>
    <lineage>
        <taxon>Eukaryota</taxon>
        <taxon>Fungi</taxon>
        <taxon>Dikarya</taxon>
        <taxon>Ascomycota</taxon>
        <taxon>Pezizomycotina</taxon>
        <taxon>Eurotiomycetes</taxon>
        <taxon>Eurotiomycetidae</taxon>
        <taxon>Eurotiales</taxon>
        <taxon>Aspergillaceae</taxon>
        <taxon>Aspergillus</taxon>
        <taxon>Aspergillus subgen. Nidulantes</taxon>
    </lineage>
</organism>
<dbReference type="SUPFAM" id="SSF56176">
    <property type="entry name" value="FAD-binding/transporter-associated domain-like"/>
    <property type="match status" value="1"/>
</dbReference>
<dbReference type="EMBL" id="PVWQ01000023">
    <property type="protein sequence ID" value="RDW58555.1"/>
    <property type="molecule type" value="Genomic_DNA"/>
</dbReference>